<organism evidence="2 3">
    <name type="scientific">Wenjunlia tyrosinilytica</name>
    <dbReference type="NCBI Taxonomy" id="1544741"/>
    <lineage>
        <taxon>Bacteria</taxon>
        <taxon>Bacillati</taxon>
        <taxon>Actinomycetota</taxon>
        <taxon>Actinomycetes</taxon>
        <taxon>Kitasatosporales</taxon>
        <taxon>Streptomycetaceae</taxon>
        <taxon>Wenjunlia</taxon>
    </lineage>
</organism>
<feature type="compositionally biased region" description="Low complexity" evidence="1">
    <location>
        <begin position="102"/>
        <end position="125"/>
    </location>
</feature>
<feature type="compositionally biased region" description="Polar residues" evidence="1">
    <location>
        <begin position="207"/>
        <end position="218"/>
    </location>
</feature>
<dbReference type="EMBL" id="BMMS01000042">
    <property type="protein sequence ID" value="GGO98983.1"/>
    <property type="molecule type" value="Genomic_DNA"/>
</dbReference>
<dbReference type="Proteomes" id="UP000641932">
    <property type="component" value="Unassembled WGS sequence"/>
</dbReference>
<evidence type="ECO:0000313" key="3">
    <source>
        <dbReference type="Proteomes" id="UP000641932"/>
    </source>
</evidence>
<evidence type="ECO:0000313" key="2">
    <source>
        <dbReference type="EMBL" id="GGO98983.1"/>
    </source>
</evidence>
<feature type="region of interest" description="Disordered" evidence="1">
    <location>
        <begin position="90"/>
        <end position="146"/>
    </location>
</feature>
<feature type="compositionally biased region" description="Low complexity" evidence="1">
    <location>
        <begin position="299"/>
        <end position="309"/>
    </location>
</feature>
<keyword evidence="3" id="KW-1185">Reference proteome</keyword>
<feature type="region of interest" description="Disordered" evidence="1">
    <location>
        <begin position="204"/>
        <end position="254"/>
    </location>
</feature>
<comment type="caution">
    <text evidence="2">The sequence shown here is derived from an EMBL/GenBank/DDBJ whole genome shotgun (WGS) entry which is preliminary data.</text>
</comment>
<feature type="compositionally biased region" description="Basic residues" evidence="1">
    <location>
        <begin position="310"/>
        <end position="330"/>
    </location>
</feature>
<reference evidence="2" key="2">
    <citation type="submission" date="2020-09" db="EMBL/GenBank/DDBJ databases">
        <authorList>
            <person name="Sun Q."/>
            <person name="Zhou Y."/>
        </authorList>
    </citation>
    <scope>NUCLEOTIDE SEQUENCE</scope>
    <source>
        <strain evidence="2">CGMCC 4.7201</strain>
    </source>
</reference>
<reference evidence="2" key="1">
    <citation type="journal article" date="2014" name="Int. J. Syst. Evol. Microbiol.">
        <title>Complete genome sequence of Corynebacterium casei LMG S-19264T (=DSM 44701T), isolated from a smear-ripened cheese.</title>
        <authorList>
            <consortium name="US DOE Joint Genome Institute (JGI-PGF)"/>
            <person name="Walter F."/>
            <person name="Albersmeier A."/>
            <person name="Kalinowski J."/>
            <person name="Ruckert C."/>
        </authorList>
    </citation>
    <scope>NUCLEOTIDE SEQUENCE</scope>
    <source>
        <strain evidence="2">CGMCC 4.7201</strain>
    </source>
</reference>
<gene>
    <name evidence="2" type="ORF">GCM10012280_64380</name>
</gene>
<feature type="compositionally biased region" description="Low complexity" evidence="1">
    <location>
        <begin position="219"/>
        <end position="240"/>
    </location>
</feature>
<accession>A0A918E1W2</accession>
<feature type="region of interest" description="Disordered" evidence="1">
    <location>
        <begin position="1"/>
        <end position="31"/>
    </location>
</feature>
<dbReference type="AlphaFoldDB" id="A0A918E1W2"/>
<sequence>MLLPGEQHSAATPQHQESELPCRPSRTASPLKDQYAARVATDLEANTQEQARIREQLQAVQIRLAALESDHALLVCVHGTLNGESAALAPSAAPVPEGSGGPASANAAAPVPLARATRSGSTAGTGRRKRAAAGSQAVPTGQGSAPTLRELVKQVFARHEEPRTVREVLTELATAHPHRTEQGSQVVRNTLEALVAQGFLDRERKQGSVSNAVRSNAPSTDAVEADTTAAPAEATPSKAAGTARSPNPPRHTQGWCRCRRAPVVPGALTAWHRHHGRGGAHRRRMFSACVPFCPWVTSNSTASPSASSRTRTRRCWSSARRRPVPRRPAR</sequence>
<proteinExistence type="predicted"/>
<feature type="region of interest" description="Disordered" evidence="1">
    <location>
        <begin position="299"/>
        <end position="330"/>
    </location>
</feature>
<protein>
    <submittedName>
        <fullName evidence="2">Uncharacterized protein</fullName>
    </submittedName>
</protein>
<name>A0A918E1W2_9ACTN</name>
<evidence type="ECO:0000256" key="1">
    <source>
        <dbReference type="SAM" id="MobiDB-lite"/>
    </source>
</evidence>